<dbReference type="PRINTS" id="PR00992">
    <property type="entry name" value="ALARACEMASE"/>
</dbReference>
<dbReference type="Pfam" id="PF01168">
    <property type="entry name" value="Ala_racemase_N"/>
    <property type="match status" value="1"/>
</dbReference>
<evidence type="ECO:0000256" key="4">
    <source>
        <dbReference type="ARBA" id="ARBA00023235"/>
    </source>
</evidence>
<dbReference type="InterPro" id="IPR020622">
    <property type="entry name" value="Ala_racemase_pyridoxalP-BS"/>
</dbReference>
<dbReference type="GO" id="GO:0008784">
    <property type="term" value="F:alanine racemase activity"/>
    <property type="evidence" value="ECO:0007669"/>
    <property type="project" value="UniProtKB-EC"/>
</dbReference>
<reference evidence="6" key="1">
    <citation type="submission" date="2019-11" db="EMBL/GenBank/DDBJ databases">
        <title>Genome-resolved metagenomics to study the prevalence of co-infection and intraspecific heterogeneity among plant pathogen metapopulations.</title>
        <authorList>
            <person name="Newberry E."/>
            <person name="Bhandari R."/>
            <person name="Kemble J."/>
            <person name="Sikora E."/>
            <person name="Potnis N."/>
        </authorList>
    </citation>
    <scope>NUCLEOTIDE SEQUENCE</scope>
    <source>
        <strain evidence="6">Xe_Pep_Tuscaloosa_18b</strain>
    </source>
</reference>
<dbReference type="InterPro" id="IPR029066">
    <property type="entry name" value="PLP-binding_barrel"/>
</dbReference>
<protein>
    <submittedName>
        <fullName evidence="6">Alanine racemase</fullName>
        <ecNumber evidence="6">5.1.1.1</ecNumber>
    </submittedName>
</protein>
<dbReference type="GO" id="GO:0030632">
    <property type="term" value="P:D-alanine biosynthetic process"/>
    <property type="evidence" value="ECO:0007669"/>
    <property type="project" value="TreeGrafter"/>
</dbReference>
<dbReference type="FunFam" id="3.20.20.10:FF:000002">
    <property type="entry name" value="Alanine racemase"/>
    <property type="match status" value="1"/>
</dbReference>
<dbReference type="InterPro" id="IPR001608">
    <property type="entry name" value="Ala_racemase_N"/>
</dbReference>
<dbReference type="EC" id="5.1.1.1" evidence="6"/>
<dbReference type="EMBL" id="JAAGYV010000045">
    <property type="protein sequence ID" value="NEK72888.1"/>
    <property type="molecule type" value="Genomic_DNA"/>
</dbReference>
<evidence type="ECO:0000256" key="2">
    <source>
        <dbReference type="ARBA" id="ARBA00001933"/>
    </source>
</evidence>
<accession>A0A6B3KIK4</accession>
<dbReference type="PANTHER" id="PTHR30511">
    <property type="entry name" value="ALANINE RACEMASE"/>
    <property type="match status" value="1"/>
</dbReference>
<evidence type="ECO:0000256" key="1">
    <source>
        <dbReference type="ARBA" id="ARBA00000316"/>
    </source>
</evidence>
<evidence type="ECO:0000256" key="3">
    <source>
        <dbReference type="ARBA" id="ARBA00022898"/>
    </source>
</evidence>
<dbReference type="PANTHER" id="PTHR30511:SF0">
    <property type="entry name" value="ALANINE RACEMASE, CATABOLIC-RELATED"/>
    <property type="match status" value="1"/>
</dbReference>
<comment type="caution">
    <text evidence="6">The sequence shown here is derived from an EMBL/GenBank/DDBJ whole genome shotgun (WGS) entry which is preliminary data.</text>
</comment>
<keyword evidence="3 5" id="KW-0663">Pyridoxal phosphate</keyword>
<gene>
    <name evidence="6" type="primary">alr</name>
    <name evidence="6" type="ORF">G3W62_08885</name>
</gene>
<comment type="cofactor">
    <cofactor evidence="2 5">
        <name>pyridoxal 5'-phosphate</name>
        <dbReference type="ChEBI" id="CHEBI:597326"/>
    </cofactor>
</comment>
<comment type="catalytic activity">
    <reaction evidence="1">
        <text>L-alanine = D-alanine</text>
        <dbReference type="Rhea" id="RHEA:20249"/>
        <dbReference type="ChEBI" id="CHEBI:57416"/>
        <dbReference type="ChEBI" id="CHEBI:57972"/>
        <dbReference type="EC" id="5.1.1.1"/>
    </reaction>
</comment>
<dbReference type="PROSITE" id="PS00395">
    <property type="entry name" value="ALANINE_RACEMASE"/>
    <property type="match status" value="1"/>
</dbReference>
<dbReference type="GO" id="GO:0030170">
    <property type="term" value="F:pyridoxal phosphate binding"/>
    <property type="evidence" value="ECO:0007669"/>
    <property type="project" value="TreeGrafter"/>
</dbReference>
<sequence>MRPAQASIDLEALRHNYRLARRLGGSKALAVVKADAYGHGAVRCAQALEPEADGFAVACIEEALELRQAGIRAPILLLEGFFEHDELRLIAEHDLWTVAATQQQVRALAEFQSPRPLRVWLKMDSGMHRLGLSPEDFRAAWLR</sequence>
<dbReference type="InterPro" id="IPR000821">
    <property type="entry name" value="Ala_racemase"/>
</dbReference>
<dbReference type="SUPFAM" id="SSF51419">
    <property type="entry name" value="PLP-binding barrel"/>
    <property type="match status" value="1"/>
</dbReference>
<feature type="modified residue" description="N6-(pyridoxal phosphate)lysine" evidence="5">
    <location>
        <position position="33"/>
    </location>
</feature>
<name>A0A6B3KIK4_XANEU</name>
<evidence type="ECO:0000313" key="6">
    <source>
        <dbReference type="EMBL" id="NEK72888.1"/>
    </source>
</evidence>
<feature type="non-terminal residue" evidence="6">
    <location>
        <position position="143"/>
    </location>
</feature>
<keyword evidence="4 6" id="KW-0413">Isomerase</keyword>
<dbReference type="AlphaFoldDB" id="A0A6B3KIK4"/>
<proteinExistence type="predicted"/>
<dbReference type="GO" id="GO:0005829">
    <property type="term" value="C:cytosol"/>
    <property type="evidence" value="ECO:0007669"/>
    <property type="project" value="TreeGrafter"/>
</dbReference>
<organism evidence="6">
    <name type="scientific">Xanthomonas euvesicatoria</name>
    <dbReference type="NCBI Taxonomy" id="456327"/>
    <lineage>
        <taxon>Bacteria</taxon>
        <taxon>Pseudomonadati</taxon>
        <taxon>Pseudomonadota</taxon>
        <taxon>Gammaproteobacteria</taxon>
        <taxon>Lysobacterales</taxon>
        <taxon>Lysobacteraceae</taxon>
        <taxon>Xanthomonas</taxon>
    </lineage>
</organism>
<evidence type="ECO:0000256" key="5">
    <source>
        <dbReference type="PIRSR" id="PIRSR600821-50"/>
    </source>
</evidence>
<dbReference type="Gene3D" id="3.20.20.10">
    <property type="entry name" value="Alanine racemase"/>
    <property type="match status" value="1"/>
</dbReference>